<evidence type="ECO:0000313" key="2">
    <source>
        <dbReference type="Proteomes" id="UP000322234"/>
    </source>
</evidence>
<organism evidence="1 2">
    <name type="scientific">Bos mutus</name>
    <name type="common">wild yak</name>
    <dbReference type="NCBI Taxonomy" id="72004"/>
    <lineage>
        <taxon>Eukaryota</taxon>
        <taxon>Metazoa</taxon>
        <taxon>Chordata</taxon>
        <taxon>Craniata</taxon>
        <taxon>Vertebrata</taxon>
        <taxon>Euteleostomi</taxon>
        <taxon>Mammalia</taxon>
        <taxon>Eutheria</taxon>
        <taxon>Laurasiatheria</taxon>
        <taxon>Artiodactyla</taxon>
        <taxon>Ruminantia</taxon>
        <taxon>Pecora</taxon>
        <taxon>Bovidae</taxon>
        <taxon>Bovinae</taxon>
        <taxon>Bos</taxon>
    </lineage>
</organism>
<dbReference type="EMBL" id="VBQZ03000004">
    <property type="protein sequence ID" value="MXQ80274.1"/>
    <property type="molecule type" value="Genomic_DNA"/>
</dbReference>
<dbReference type="Proteomes" id="UP000322234">
    <property type="component" value="Unassembled WGS sequence"/>
</dbReference>
<sequence>MVSDTECHNRLRPSPSASCRQVSTTQKRACGKKHHGKGGPCVLRGAFMSLQTPESKNSASSPLMLETLSPPSFHVSRKCGFSLSDCSAPSPRGCCQIPFPALLLKVQRRVDVFAKLNIDQMVSIGDGTNNPWGPEFVMYAWRLDCRTGA</sequence>
<evidence type="ECO:0000313" key="1">
    <source>
        <dbReference type="EMBL" id="MXQ80274.1"/>
    </source>
</evidence>
<reference evidence="1" key="1">
    <citation type="submission" date="2019-10" db="EMBL/GenBank/DDBJ databases">
        <title>The sequence and de novo assembly of the wild yak genome.</title>
        <authorList>
            <person name="Liu Y."/>
        </authorList>
    </citation>
    <scope>NUCLEOTIDE SEQUENCE [LARGE SCALE GENOMIC DNA]</scope>
    <source>
        <strain evidence="1">WY2019</strain>
    </source>
</reference>
<accession>A0A6B0QXE0</accession>
<name>A0A6B0QXE0_9CETA</name>
<protein>
    <submittedName>
        <fullName evidence="1">Uncharacterized protein</fullName>
    </submittedName>
</protein>
<dbReference type="AlphaFoldDB" id="A0A6B0QXE0"/>
<gene>
    <name evidence="1" type="ORF">E5288_WYG006340</name>
</gene>
<keyword evidence="2" id="KW-1185">Reference proteome</keyword>
<comment type="caution">
    <text evidence="1">The sequence shown here is derived from an EMBL/GenBank/DDBJ whole genome shotgun (WGS) entry which is preliminary data.</text>
</comment>
<proteinExistence type="predicted"/>